<feature type="transmembrane region" description="Helical" evidence="6">
    <location>
        <begin position="192"/>
        <end position="211"/>
    </location>
</feature>
<evidence type="ECO:0000256" key="5">
    <source>
        <dbReference type="ARBA" id="ARBA00023136"/>
    </source>
</evidence>
<dbReference type="Pfam" id="PF03741">
    <property type="entry name" value="TerC"/>
    <property type="match status" value="1"/>
</dbReference>
<dbReference type="GO" id="GO:0016020">
    <property type="term" value="C:membrane"/>
    <property type="evidence" value="ECO:0007669"/>
    <property type="project" value="UniProtKB-SubCell"/>
</dbReference>
<dbReference type="AlphaFoldDB" id="A0A1I3DY04"/>
<protein>
    <submittedName>
        <fullName evidence="7">Integral membrane protein, YjbE family</fullName>
    </submittedName>
</protein>
<dbReference type="InterPro" id="IPR005496">
    <property type="entry name" value="Integral_membrane_TerC"/>
</dbReference>
<evidence type="ECO:0000256" key="1">
    <source>
        <dbReference type="ARBA" id="ARBA00004141"/>
    </source>
</evidence>
<evidence type="ECO:0000313" key="7">
    <source>
        <dbReference type="EMBL" id="SFH91606.1"/>
    </source>
</evidence>
<organism evidence="7 8">
    <name type="scientific">Selenomonas ruminantium</name>
    <dbReference type="NCBI Taxonomy" id="971"/>
    <lineage>
        <taxon>Bacteria</taxon>
        <taxon>Bacillati</taxon>
        <taxon>Bacillota</taxon>
        <taxon>Negativicutes</taxon>
        <taxon>Selenomonadales</taxon>
        <taxon>Selenomonadaceae</taxon>
        <taxon>Selenomonas</taxon>
    </lineage>
</organism>
<feature type="transmembrane region" description="Helical" evidence="6">
    <location>
        <begin position="67"/>
        <end position="86"/>
    </location>
</feature>
<sequence>MWDKVFLYEKEGVVKDDMENLLAGMFSPEWFAALSGILLLDLLLSGDNAILIALACKNLPHHNRKKAILVGGLGAVLIRILCTLGATSVLAAPYIEFIGGAALLYIAVKLVTDHKGENKEDGEAPASFGAAIRTILIADFIMSIDNILSLAGVANTVPDGKWSLIICGLLISIPIVLFGAQFFLMIMLKVPALIYGGAAILGWTAAALMVGDKALGVYLLPYALVLKIVFVAAVLGIGWYINHRNKK</sequence>
<evidence type="ECO:0000256" key="4">
    <source>
        <dbReference type="ARBA" id="ARBA00022989"/>
    </source>
</evidence>
<comment type="subcellular location">
    <subcellularLocation>
        <location evidence="1">Membrane</location>
        <topology evidence="1">Multi-pass membrane protein</topology>
    </subcellularLocation>
</comment>
<keyword evidence="5 6" id="KW-0472">Membrane</keyword>
<keyword evidence="3 6" id="KW-0812">Transmembrane</keyword>
<evidence type="ECO:0000256" key="3">
    <source>
        <dbReference type="ARBA" id="ARBA00022692"/>
    </source>
</evidence>
<accession>A0A1I3DY04</accession>
<dbReference type="NCBIfam" id="TIGR03717">
    <property type="entry name" value="R_switched_YjbE"/>
    <property type="match status" value="1"/>
</dbReference>
<comment type="similarity">
    <text evidence="2">Belongs to the TerC family.</text>
</comment>
<reference evidence="7 8" key="1">
    <citation type="submission" date="2016-10" db="EMBL/GenBank/DDBJ databases">
        <authorList>
            <person name="de Groot N.N."/>
        </authorList>
    </citation>
    <scope>NUCLEOTIDE SEQUENCE [LARGE SCALE GENOMIC DNA]</scope>
    <source>
        <strain evidence="7 8">Z108</strain>
    </source>
</reference>
<feature type="transmembrane region" description="Helical" evidence="6">
    <location>
        <begin position="162"/>
        <end position="185"/>
    </location>
</feature>
<evidence type="ECO:0000313" key="8">
    <source>
        <dbReference type="Proteomes" id="UP000183639"/>
    </source>
</evidence>
<proteinExistence type="inferred from homology"/>
<name>A0A1I3DY04_SELRU</name>
<dbReference type="PANTHER" id="PTHR30238">
    <property type="entry name" value="MEMBRANE BOUND PREDICTED REDOX MODULATOR"/>
    <property type="match status" value="1"/>
</dbReference>
<dbReference type="EMBL" id="FOQK01000008">
    <property type="protein sequence ID" value="SFH91606.1"/>
    <property type="molecule type" value="Genomic_DNA"/>
</dbReference>
<dbReference type="InterPro" id="IPR022301">
    <property type="entry name" value="Integral_membrane_YjbE"/>
</dbReference>
<gene>
    <name evidence="7" type="ORF">SAMN04487861_10854</name>
</gene>
<feature type="transmembrane region" description="Helical" evidence="6">
    <location>
        <begin position="217"/>
        <end position="241"/>
    </location>
</feature>
<evidence type="ECO:0000256" key="2">
    <source>
        <dbReference type="ARBA" id="ARBA00007511"/>
    </source>
</evidence>
<dbReference type="PANTHER" id="PTHR30238:SF4">
    <property type="entry name" value="SLL1022 PROTEIN"/>
    <property type="match status" value="1"/>
</dbReference>
<keyword evidence="4 6" id="KW-1133">Transmembrane helix</keyword>
<dbReference type="Proteomes" id="UP000183639">
    <property type="component" value="Unassembled WGS sequence"/>
</dbReference>
<feature type="transmembrane region" description="Helical" evidence="6">
    <location>
        <begin position="30"/>
        <end position="55"/>
    </location>
</feature>
<evidence type="ECO:0000256" key="6">
    <source>
        <dbReference type="SAM" id="Phobius"/>
    </source>
</evidence>